<proteinExistence type="predicted"/>
<gene>
    <name evidence="2" type="ORF">CJ030_MR0G007801</name>
</gene>
<protein>
    <submittedName>
        <fullName evidence="2">Uncharacterized protein</fullName>
    </submittedName>
</protein>
<dbReference type="AlphaFoldDB" id="A0A6A1UJ32"/>
<sequence>MEGYGDKESSTSPSRLSPFAQPFSPQPTLNSLANSSQQPFAPSLDGSQSSDPSSSLLGSFSDLTLEGDSEFNVPWDAYDYCGHLSDMALMDFPCDNPPDFNYDGQSYLCPKDSSLALEGNRMLAVSYDPDIAAALPSSKCLMPNYTQNLLGISNVSQRVDSGKVAQRVSSGDWLCNMEQDKKKDHERSFFWNEGSSACESLQKQATGQPLQVAERLKASSESSDNMHGKMTSMILGGDKQIKSRGTKRVNAESFQDSNFRLTSFKFSSPSDMRSAAAPQNGPQGQWSYPMPAITRSSGNLDVGLHERSISLNSSSAAHAISTSTEKISGSALSFGSPGISTNLSAFNPVSSVNGNFSCFNAINNNENSRGCNSEKFSALPVFDPIHLKKSHVLLNAKGKEVCQDKSLTEKGSEKKSDKTVSDDGRDPLLLATSKLQSLVIKPGVSAQNSSKMLDENDSDLDSPIWKGTLASSQFPFGVSGSASSKCLCKELETSTSLNPLAPQFFPSKAKGSTYYHKSGCGRNDFSSFHNCESSAVSLTSREPTNVNSVKVGTNPCGSGNGIANEYSNDIREAEKEYALVNTSRSSSFFNSAHIVQPSPLGDYFRSNLRLALGTNAEGSLRGIKDVVHGGSERVPVLAKEHVLSPSSSGVGLITDVTETRQDVSMSLSTPPKRDAQILINAMHDLSELLVQNCSNGSYSLNGYEYDIIQHVINNLYAFSMNRVGQRTPMPESTQTGTLYSPNKSTEHCKSSSMELRVAWTKTMALPQESENNSYHEGKKSCHTGITEKELDSFSSCNGVGAEKSNDIIQVLGKLAQRTKRCRESNSILESGVCNVPPESSMANQRLKLNQQILLPYCVELED</sequence>
<organism evidence="2 3">
    <name type="scientific">Morella rubra</name>
    <name type="common">Chinese bayberry</name>
    <dbReference type="NCBI Taxonomy" id="262757"/>
    <lineage>
        <taxon>Eukaryota</taxon>
        <taxon>Viridiplantae</taxon>
        <taxon>Streptophyta</taxon>
        <taxon>Embryophyta</taxon>
        <taxon>Tracheophyta</taxon>
        <taxon>Spermatophyta</taxon>
        <taxon>Magnoliopsida</taxon>
        <taxon>eudicotyledons</taxon>
        <taxon>Gunneridae</taxon>
        <taxon>Pentapetalae</taxon>
        <taxon>rosids</taxon>
        <taxon>fabids</taxon>
        <taxon>Fagales</taxon>
        <taxon>Myricaceae</taxon>
        <taxon>Morella</taxon>
    </lineage>
</organism>
<dbReference type="Proteomes" id="UP000516437">
    <property type="component" value="Unassembled WGS sequence"/>
</dbReference>
<feature type="compositionally biased region" description="Polar residues" evidence="1">
    <location>
        <begin position="730"/>
        <end position="743"/>
    </location>
</feature>
<dbReference type="OrthoDB" id="1649072at2759"/>
<dbReference type="EMBL" id="RXIC02000195">
    <property type="protein sequence ID" value="KAB1200222.1"/>
    <property type="molecule type" value="Genomic_DNA"/>
</dbReference>
<evidence type="ECO:0000256" key="1">
    <source>
        <dbReference type="SAM" id="MobiDB-lite"/>
    </source>
</evidence>
<feature type="region of interest" description="Disordered" evidence="1">
    <location>
        <begin position="729"/>
        <end position="749"/>
    </location>
</feature>
<accession>A0A6A1UJ32</accession>
<evidence type="ECO:0000313" key="3">
    <source>
        <dbReference type="Proteomes" id="UP000516437"/>
    </source>
</evidence>
<keyword evidence="3" id="KW-1185">Reference proteome</keyword>
<feature type="compositionally biased region" description="Low complexity" evidence="1">
    <location>
        <begin position="43"/>
        <end position="55"/>
    </location>
</feature>
<name>A0A6A1UJ32_9ROSI</name>
<dbReference type="PANTHER" id="PTHR34361:SF6">
    <property type="entry name" value="POX DOMAIN-CONTAINING PROTEIN"/>
    <property type="match status" value="1"/>
</dbReference>
<dbReference type="PANTHER" id="PTHR34361">
    <property type="entry name" value="OS08G0157800 PROTEIN"/>
    <property type="match status" value="1"/>
</dbReference>
<reference evidence="2 3" key="1">
    <citation type="journal article" date="2019" name="Plant Biotechnol. J.">
        <title>The red bayberry genome and genetic basis of sex determination.</title>
        <authorList>
            <person name="Jia H.M."/>
            <person name="Jia H.J."/>
            <person name="Cai Q.L."/>
            <person name="Wang Y."/>
            <person name="Zhao H.B."/>
            <person name="Yang W.F."/>
            <person name="Wang G.Y."/>
            <person name="Li Y.H."/>
            <person name="Zhan D.L."/>
            <person name="Shen Y.T."/>
            <person name="Niu Q.F."/>
            <person name="Chang L."/>
            <person name="Qiu J."/>
            <person name="Zhao L."/>
            <person name="Xie H.B."/>
            <person name="Fu W.Y."/>
            <person name="Jin J."/>
            <person name="Li X.W."/>
            <person name="Jiao Y."/>
            <person name="Zhou C.C."/>
            <person name="Tu T."/>
            <person name="Chai C.Y."/>
            <person name="Gao J.L."/>
            <person name="Fan L.J."/>
            <person name="van de Weg E."/>
            <person name="Wang J.Y."/>
            <person name="Gao Z.S."/>
        </authorList>
    </citation>
    <scope>NUCLEOTIDE SEQUENCE [LARGE SCALE GENOMIC DNA]</scope>
    <source>
        <tissue evidence="2">Leaves</tissue>
    </source>
</reference>
<feature type="compositionally biased region" description="Polar residues" evidence="1">
    <location>
        <begin position="26"/>
        <end position="40"/>
    </location>
</feature>
<feature type="region of interest" description="Disordered" evidence="1">
    <location>
        <begin position="1"/>
        <end position="55"/>
    </location>
</feature>
<evidence type="ECO:0000313" key="2">
    <source>
        <dbReference type="EMBL" id="KAB1200222.1"/>
    </source>
</evidence>
<feature type="region of interest" description="Disordered" evidence="1">
    <location>
        <begin position="405"/>
        <end position="426"/>
    </location>
</feature>
<comment type="caution">
    <text evidence="2">The sequence shown here is derived from an EMBL/GenBank/DDBJ whole genome shotgun (WGS) entry which is preliminary data.</text>
</comment>